<evidence type="ECO:0000256" key="5">
    <source>
        <dbReference type="SAM" id="Phobius"/>
    </source>
</evidence>
<keyword evidence="7" id="KW-1185">Reference proteome</keyword>
<dbReference type="AlphaFoldDB" id="A0A4P7AHZ8"/>
<reference evidence="6 7" key="1">
    <citation type="submission" date="2019-03" db="EMBL/GenBank/DDBJ databases">
        <title>Complete genome sequence of Spiroplasma gladiatoris TG-1 (DSM 22552).</title>
        <authorList>
            <person name="Lin Y.-C."/>
            <person name="Chou L."/>
            <person name="Kuo C.-H."/>
        </authorList>
    </citation>
    <scope>NUCLEOTIDE SEQUENCE [LARGE SCALE GENOMIC DNA]</scope>
    <source>
        <strain evidence="6 7">TG-1</strain>
    </source>
</reference>
<accession>A0A4P7AHZ8</accession>
<dbReference type="InterPro" id="IPR002293">
    <property type="entry name" value="AA/rel_permease1"/>
</dbReference>
<feature type="transmembrane region" description="Helical" evidence="5">
    <location>
        <begin position="192"/>
        <end position="211"/>
    </location>
</feature>
<dbReference type="RefSeq" id="WP_134297634.1">
    <property type="nucleotide sequence ID" value="NZ_CP038013.1"/>
</dbReference>
<feature type="transmembrane region" description="Helical" evidence="5">
    <location>
        <begin position="7"/>
        <end position="28"/>
    </location>
</feature>
<feature type="transmembrane region" description="Helical" evidence="5">
    <location>
        <begin position="40"/>
        <end position="61"/>
    </location>
</feature>
<feature type="transmembrane region" description="Helical" evidence="5">
    <location>
        <begin position="382"/>
        <end position="409"/>
    </location>
</feature>
<evidence type="ECO:0000256" key="3">
    <source>
        <dbReference type="ARBA" id="ARBA00022989"/>
    </source>
</evidence>
<gene>
    <name evidence="6" type="primary">frlA</name>
    <name evidence="6" type="ORF">SGLAD_v1c06530</name>
</gene>
<sequence length="464" mass="52490">MKNKKMGFWTVIAMTLTATIGTSIILTYGSVFALSQNNPLLMIFAWIIGGIIILPETFIMVEPTISFKENGTAYSWLRRANWKVMAFWLGWVLMLFVSAVAIATASLAITNIIKEFSGYENEYVWKFVSILILFTIGGSQIFIRNFSYNSQIVFLVIKSLPILFILILALVYGVNDDLLSSNAMKQNLKDAYIGGSLLIPAITMTMFSYSGTEIPTYVAADTKDPEKTTPRVIFAGVIIVTVVYIVYAVAILSISNIGDNKILNVFANTPKWAKIVFNSIAIILFIGAINSYLVYQTVLVKKMAEEKDLSKHFLKNSKFSDKPLNSMLLLMLLATVYIIFNDIRDLLGYFSLAVSALKTLMTTNVIYLRIKDKEYKKIYKDWLFYTFAAFSYLACILTLVGSFMLLLMGIKTEDIWKPIVMILIVILIIPVGFLKFHIQKKLENKKLQQVENDNKNQKEVTNNK</sequence>
<keyword evidence="2 5" id="KW-0812">Transmembrane</keyword>
<feature type="transmembrane region" description="Helical" evidence="5">
    <location>
        <begin position="152"/>
        <end position="172"/>
    </location>
</feature>
<dbReference type="InterPro" id="IPR050598">
    <property type="entry name" value="AminoAcid_Transporter"/>
</dbReference>
<evidence type="ECO:0000313" key="7">
    <source>
        <dbReference type="Proteomes" id="UP000294309"/>
    </source>
</evidence>
<evidence type="ECO:0000256" key="2">
    <source>
        <dbReference type="ARBA" id="ARBA00022692"/>
    </source>
</evidence>
<keyword evidence="3 5" id="KW-1133">Transmembrane helix</keyword>
<dbReference type="Gene3D" id="1.20.1740.10">
    <property type="entry name" value="Amino acid/polyamine transporter I"/>
    <property type="match status" value="1"/>
</dbReference>
<dbReference type="Pfam" id="PF13520">
    <property type="entry name" value="AA_permease_2"/>
    <property type="match status" value="1"/>
</dbReference>
<feature type="transmembrane region" description="Helical" evidence="5">
    <location>
        <begin position="82"/>
        <end position="103"/>
    </location>
</feature>
<dbReference type="PANTHER" id="PTHR11785">
    <property type="entry name" value="AMINO ACID TRANSPORTER"/>
    <property type="match status" value="1"/>
</dbReference>
<protein>
    <submittedName>
        <fullName evidence="6">Fructoselysine transporter</fullName>
    </submittedName>
</protein>
<feature type="transmembrane region" description="Helical" evidence="5">
    <location>
        <begin position="415"/>
        <end position="436"/>
    </location>
</feature>
<dbReference type="PIRSF" id="PIRSF006060">
    <property type="entry name" value="AA_transporter"/>
    <property type="match status" value="1"/>
</dbReference>
<evidence type="ECO:0000313" key="6">
    <source>
        <dbReference type="EMBL" id="QBQ07852.1"/>
    </source>
</evidence>
<proteinExistence type="predicted"/>
<dbReference type="GO" id="GO:0016020">
    <property type="term" value="C:membrane"/>
    <property type="evidence" value="ECO:0007669"/>
    <property type="project" value="UniProtKB-SubCell"/>
</dbReference>
<dbReference type="GO" id="GO:0015179">
    <property type="term" value="F:L-amino acid transmembrane transporter activity"/>
    <property type="evidence" value="ECO:0007669"/>
    <property type="project" value="TreeGrafter"/>
</dbReference>
<feature type="transmembrane region" description="Helical" evidence="5">
    <location>
        <begin position="232"/>
        <end position="255"/>
    </location>
</feature>
<feature type="transmembrane region" description="Helical" evidence="5">
    <location>
        <begin position="275"/>
        <end position="295"/>
    </location>
</feature>
<organism evidence="6 7">
    <name type="scientific">Spiroplasma gladiatoris</name>
    <dbReference type="NCBI Taxonomy" id="2143"/>
    <lineage>
        <taxon>Bacteria</taxon>
        <taxon>Bacillati</taxon>
        <taxon>Mycoplasmatota</taxon>
        <taxon>Mollicutes</taxon>
        <taxon>Entomoplasmatales</taxon>
        <taxon>Spiroplasmataceae</taxon>
        <taxon>Spiroplasma</taxon>
    </lineage>
</organism>
<dbReference type="OrthoDB" id="391596at2"/>
<feature type="transmembrane region" description="Helical" evidence="5">
    <location>
        <begin position="324"/>
        <end position="340"/>
    </location>
</feature>
<dbReference type="Proteomes" id="UP000294309">
    <property type="component" value="Chromosome"/>
</dbReference>
<keyword evidence="4 5" id="KW-0472">Membrane</keyword>
<evidence type="ECO:0000256" key="4">
    <source>
        <dbReference type="ARBA" id="ARBA00023136"/>
    </source>
</evidence>
<dbReference type="EMBL" id="CP038013">
    <property type="protein sequence ID" value="QBQ07852.1"/>
    <property type="molecule type" value="Genomic_DNA"/>
</dbReference>
<comment type="subcellular location">
    <subcellularLocation>
        <location evidence="1">Membrane</location>
        <topology evidence="1">Multi-pass membrane protein</topology>
    </subcellularLocation>
</comment>
<feature type="transmembrane region" description="Helical" evidence="5">
    <location>
        <begin position="346"/>
        <end position="370"/>
    </location>
</feature>
<evidence type="ECO:0000256" key="1">
    <source>
        <dbReference type="ARBA" id="ARBA00004141"/>
    </source>
</evidence>
<dbReference type="PANTHER" id="PTHR11785:SF512">
    <property type="entry name" value="SOBREMESA, ISOFORM B"/>
    <property type="match status" value="1"/>
</dbReference>
<name>A0A4P7AHZ8_9MOLU</name>
<feature type="transmembrane region" description="Helical" evidence="5">
    <location>
        <begin position="123"/>
        <end position="143"/>
    </location>
</feature>
<dbReference type="KEGG" id="sgq:SGLAD_v1c06530"/>